<dbReference type="RefSeq" id="WP_090703264.1">
    <property type="nucleotide sequence ID" value="NZ_FNHH01000008.1"/>
</dbReference>
<evidence type="ECO:0000256" key="1">
    <source>
        <dbReference type="ARBA" id="ARBA00004141"/>
    </source>
</evidence>
<evidence type="ECO:0000256" key="5">
    <source>
        <dbReference type="SAM" id="Phobius"/>
    </source>
</evidence>
<evidence type="ECO:0000256" key="3">
    <source>
        <dbReference type="ARBA" id="ARBA00022989"/>
    </source>
</evidence>
<dbReference type="EMBL" id="FNHH01000008">
    <property type="protein sequence ID" value="SDM25323.1"/>
    <property type="molecule type" value="Genomic_DNA"/>
</dbReference>
<dbReference type="OrthoDB" id="9816361at2"/>
<keyword evidence="2 5" id="KW-0812">Transmembrane</keyword>
<feature type="domain" description="TM2" evidence="6">
    <location>
        <begin position="51"/>
        <end position="93"/>
    </location>
</feature>
<evidence type="ECO:0000256" key="4">
    <source>
        <dbReference type="ARBA" id="ARBA00023136"/>
    </source>
</evidence>
<accession>A0A1G9RQ56</accession>
<comment type="subcellular location">
    <subcellularLocation>
        <location evidence="1">Membrane</location>
        <topology evidence="1">Multi-pass membrane protein</topology>
    </subcellularLocation>
</comment>
<reference evidence="8" key="1">
    <citation type="submission" date="2016-10" db="EMBL/GenBank/DDBJ databases">
        <authorList>
            <person name="Varghese N."/>
            <person name="Submissions S."/>
        </authorList>
    </citation>
    <scope>NUCLEOTIDE SEQUENCE [LARGE SCALE GENOMIC DNA]</scope>
    <source>
        <strain evidence="8">DSM 24536</strain>
    </source>
</reference>
<gene>
    <name evidence="7" type="ORF">SAMN05421813_108109</name>
</gene>
<dbReference type="GO" id="GO:0016020">
    <property type="term" value="C:membrane"/>
    <property type="evidence" value="ECO:0007669"/>
    <property type="project" value="UniProtKB-SubCell"/>
</dbReference>
<keyword evidence="8" id="KW-1185">Reference proteome</keyword>
<proteinExistence type="predicted"/>
<evidence type="ECO:0000259" key="6">
    <source>
        <dbReference type="Pfam" id="PF05154"/>
    </source>
</evidence>
<keyword evidence="4 5" id="KW-0472">Membrane</keyword>
<keyword evidence="3 5" id="KW-1133">Transmembrane helix</keyword>
<name>A0A1G9RQ56_9SPHI</name>
<sequence length="125" mass="14229">MERDPLVNLKGMGPDEYSYLRQILTGMDERQSQNFVAFYSTRRKDPQEILLFTLLGFLGIAGIQRFIIGNMGMGILYILTAGLCFIGTIVDIINHKALTFEYNRKAANESAQLVKMMFYPPENPI</sequence>
<organism evidence="7 8">
    <name type="scientific">Daejeonella rubra</name>
    <dbReference type="NCBI Taxonomy" id="990371"/>
    <lineage>
        <taxon>Bacteria</taxon>
        <taxon>Pseudomonadati</taxon>
        <taxon>Bacteroidota</taxon>
        <taxon>Sphingobacteriia</taxon>
        <taxon>Sphingobacteriales</taxon>
        <taxon>Sphingobacteriaceae</taxon>
        <taxon>Daejeonella</taxon>
    </lineage>
</organism>
<dbReference type="Pfam" id="PF05154">
    <property type="entry name" value="TM2"/>
    <property type="match status" value="1"/>
</dbReference>
<evidence type="ECO:0000256" key="2">
    <source>
        <dbReference type="ARBA" id="ARBA00022692"/>
    </source>
</evidence>
<dbReference type="STRING" id="990371.SAMN05421813_108109"/>
<feature type="transmembrane region" description="Helical" evidence="5">
    <location>
        <begin position="49"/>
        <end position="68"/>
    </location>
</feature>
<feature type="transmembrane region" description="Helical" evidence="5">
    <location>
        <begin position="74"/>
        <end position="94"/>
    </location>
</feature>
<dbReference type="Proteomes" id="UP000199226">
    <property type="component" value="Unassembled WGS sequence"/>
</dbReference>
<dbReference type="InterPro" id="IPR007829">
    <property type="entry name" value="TM2"/>
</dbReference>
<dbReference type="AlphaFoldDB" id="A0A1G9RQ56"/>
<evidence type="ECO:0000313" key="8">
    <source>
        <dbReference type="Proteomes" id="UP000199226"/>
    </source>
</evidence>
<evidence type="ECO:0000313" key="7">
    <source>
        <dbReference type="EMBL" id="SDM25323.1"/>
    </source>
</evidence>
<protein>
    <submittedName>
        <fullName evidence="7">TM2 domain-containing protein</fullName>
    </submittedName>
</protein>